<evidence type="ECO:0000313" key="1">
    <source>
        <dbReference type="EMBL" id="AJE21466.1"/>
    </source>
</evidence>
<dbReference type="RefSeq" id="WP_082045410.1">
    <property type="nucleotide sequence ID" value="NZ_CP010415.1"/>
</dbReference>
<protein>
    <recommendedName>
        <fullName evidence="3">DUF2971 domain-containing protein</fullName>
    </recommendedName>
</protein>
<accession>A0A0C4WMB2</accession>
<sequence>MSRRYLYKYVEFDQEKLVLDIITKNKIKFSDPSRFNDPFDCSPHYRNSSEPNKVRPDLFARLDRGGLSPAEKIIFTQRAINMANCAFKDGSFNKEAMRAIGVLSLSRTPWNVLMWSHYARHHTGFVVEFQEQTVFPIGQDGTDPRWLVTFEVNYSDERPVIERWDRPVEEEIDKIFMCKSKVWEYEQEERVINYQNGPGVIEYESSLLKSVIAGCRISDDNFELLKASVKQANKSRADKVVLYRAELDDRRYRLNIPNFHQPRPQKQSSSS</sequence>
<gene>
    <name evidence="1" type="ORF">Achr_20150</name>
</gene>
<keyword evidence="2" id="KW-1185">Reference proteome</keyword>
<proteinExistence type="predicted"/>
<evidence type="ECO:0000313" key="2">
    <source>
        <dbReference type="Proteomes" id="UP000068210"/>
    </source>
</evidence>
<reference evidence="1 2" key="1">
    <citation type="journal article" date="2015" name="PLoS ONE">
        <title>Azotobacter Genomes: The Genome of Azotobacter chroococcum NCIMB 8003 (ATCC 4412).</title>
        <authorList>
            <person name="Robson R.L."/>
            <person name="Jones R."/>
            <person name="Robson R.M."/>
            <person name="Schwartz A."/>
            <person name="Richardson T.H."/>
        </authorList>
    </citation>
    <scope>NUCLEOTIDE SEQUENCE [LARGE SCALE GENOMIC DNA]</scope>
    <source>
        <strain evidence="1 2">NCIMB 8003</strain>
    </source>
</reference>
<dbReference type="STRING" id="1328314.Achr_20150"/>
<dbReference type="KEGG" id="acx:Achr_20150"/>
<dbReference type="AlphaFoldDB" id="A0A0C4WMB2"/>
<dbReference type="InterPro" id="IPR021352">
    <property type="entry name" value="DUF2971"/>
</dbReference>
<name>A0A0C4WMB2_9GAMM</name>
<dbReference type="EMBL" id="CP010415">
    <property type="protein sequence ID" value="AJE21466.1"/>
    <property type="molecule type" value="Genomic_DNA"/>
</dbReference>
<dbReference type="HOGENOM" id="CLU_050666_2_1_6"/>
<organism evidence="1 2">
    <name type="scientific">Azotobacter chroococcum NCIMB 8003</name>
    <dbReference type="NCBI Taxonomy" id="1328314"/>
    <lineage>
        <taxon>Bacteria</taxon>
        <taxon>Pseudomonadati</taxon>
        <taxon>Pseudomonadota</taxon>
        <taxon>Gammaproteobacteria</taxon>
        <taxon>Pseudomonadales</taxon>
        <taxon>Pseudomonadaceae</taxon>
        <taxon>Azotobacter</taxon>
    </lineage>
</organism>
<dbReference type="Proteomes" id="UP000068210">
    <property type="component" value="Chromosome"/>
</dbReference>
<dbReference type="Pfam" id="PF11185">
    <property type="entry name" value="DUF2971"/>
    <property type="match status" value="1"/>
</dbReference>
<evidence type="ECO:0008006" key="3">
    <source>
        <dbReference type="Google" id="ProtNLM"/>
    </source>
</evidence>